<dbReference type="PRINTS" id="PR00723">
    <property type="entry name" value="SUBTILISIN"/>
</dbReference>
<reference evidence="11" key="1">
    <citation type="journal article" date="2014" name="Int. J. Syst. Evol. Microbiol.">
        <title>Complete genome sequence of Corynebacterium casei LMG S-19264T (=DSM 44701T), isolated from a smear-ripened cheese.</title>
        <authorList>
            <consortium name="US DOE Joint Genome Institute (JGI-PGF)"/>
            <person name="Walter F."/>
            <person name="Albersmeier A."/>
            <person name="Kalinowski J."/>
            <person name="Ruckert C."/>
        </authorList>
    </citation>
    <scope>NUCLEOTIDE SEQUENCE</scope>
    <source>
        <strain evidence="11">CGMCC 1.12924</strain>
    </source>
</reference>
<dbReference type="PANTHER" id="PTHR43806">
    <property type="entry name" value="PEPTIDASE S8"/>
    <property type="match status" value="1"/>
</dbReference>
<feature type="signal peptide" evidence="8">
    <location>
        <begin position="1"/>
        <end position="18"/>
    </location>
</feature>
<dbReference type="PROSITE" id="PS00138">
    <property type="entry name" value="SUBTILASE_SER"/>
    <property type="match status" value="1"/>
</dbReference>
<dbReference type="PROSITE" id="PS51892">
    <property type="entry name" value="SUBTILASE"/>
    <property type="match status" value="1"/>
</dbReference>
<feature type="active site" description="Charge relay system" evidence="6">
    <location>
        <position position="214"/>
    </location>
</feature>
<feature type="chain" id="PRO_5035321725" evidence="8">
    <location>
        <begin position="19"/>
        <end position="534"/>
    </location>
</feature>
<dbReference type="GO" id="GO:0004252">
    <property type="term" value="F:serine-type endopeptidase activity"/>
    <property type="evidence" value="ECO:0007669"/>
    <property type="project" value="UniProtKB-UniRule"/>
</dbReference>
<dbReference type="Proteomes" id="UP000652231">
    <property type="component" value="Unassembled WGS sequence"/>
</dbReference>
<comment type="similarity">
    <text evidence="1 6 7">Belongs to the peptidase S8 family.</text>
</comment>
<proteinExistence type="inferred from homology"/>
<evidence type="ECO:0000259" key="10">
    <source>
        <dbReference type="Pfam" id="PF18962"/>
    </source>
</evidence>
<dbReference type="PANTHER" id="PTHR43806:SF67">
    <property type="entry name" value="EGF-LIKE DOMAIN-CONTAINING PROTEIN"/>
    <property type="match status" value="1"/>
</dbReference>
<organism evidence="11 12">
    <name type="scientific">Planktosalinus lacus</name>
    <dbReference type="NCBI Taxonomy" id="1526573"/>
    <lineage>
        <taxon>Bacteria</taxon>
        <taxon>Pseudomonadati</taxon>
        <taxon>Bacteroidota</taxon>
        <taxon>Flavobacteriia</taxon>
        <taxon>Flavobacteriales</taxon>
        <taxon>Flavobacteriaceae</taxon>
        <taxon>Planktosalinus</taxon>
    </lineage>
</organism>
<keyword evidence="3 8" id="KW-0732">Signal</keyword>
<keyword evidence="12" id="KW-1185">Reference proteome</keyword>
<evidence type="ECO:0000256" key="7">
    <source>
        <dbReference type="RuleBase" id="RU003355"/>
    </source>
</evidence>
<dbReference type="RefSeq" id="WP_188439419.1">
    <property type="nucleotide sequence ID" value="NZ_BMGK01000002.1"/>
</dbReference>
<dbReference type="InterPro" id="IPR026444">
    <property type="entry name" value="Secre_tail"/>
</dbReference>
<dbReference type="InterPro" id="IPR023828">
    <property type="entry name" value="Peptidase_S8_Ser-AS"/>
</dbReference>
<gene>
    <name evidence="11" type="ORF">GCM10011312_06450</name>
</gene>
<feature type="active site" description="Charge relay system" evidence="6">
    <location>
        <position position="175"/>
    </location>
</feature>
<keyword evidence="4 6" id="KW-0378">Hydrolase</keyword>
<evidence type="ECO:0000313" key="12">
    <source>
        <dbReference type="Proteomes" id="UP000652231"/>
    </source>
</evidence>
<accession>A0A8J2V7Z8</accession>
<evidence type="ECO:0000256" key="8">
    <source>
        <dbReference type="SAM" id="SignalP"/>
    </source>
</evidence>
<dbReference type="EMBL" id="BMGK01000002">
    <property type="protein sequence ID" value="GGD85109.1"/>
    <property type="molecule type" value="Genomic_DNA"/>
</dbReference>
<dbReference type="InterPro" id="IPR050131">
    <property type="entry name" value="Peptidase_S8_subtilisin-like"/>
</dbReference>
<evidence type="ECO:0000256" key="4">
    <source>
        <dbReference type="ARBA" id="ARBA00022801"/>
    </source>
</evidence>
<dbReference type="AlphaFoldDB" id="A0A8J2V7Z8"/>
<dbReference type="InterPro" id="IPR000209">
    <property type="entry name" value="Peptidase_S8/S53_dom"/>
</dbReference>
<dbReference type="GO" id="GO:0006508">
    <property type="term" value="P:proteolysis"/>
    <property type="evidence" value="ECO:0007669"/>
    <property type="project" value="UniProtKB-KW"/>
</dbReference>
<dbReference type="InterPro" id="IPR015500">
    <property type="entry name" value="Peptidase_S8_subtilisin-rel"/>
</dbReference>
<feature type="active site" description="Charge relay system" evidence="6">
    <location>
        <position position="392"/>
    </location>
</feature>
<feature type="domain" description="Peptidase S8/S53" evidence="9">
    <location>
        <begin position="166"/>
        <end position="438"/>
    </location>
</feature>
<dbReference type="SUPFAM" id="SSF52743">
    <property type="entry name" value="Subtilisin-like"/>
    <property type="match status" value="1"/>
</dbReference>
<evidence type="ECO:0000259" key="9">
    <source>
        <dbReference type="Pfam" id="PF00082"/>
    </source>
</evidence>
<evidence type="ECO:0000256" key="3">
    <source>
        <dbReference type="ARBA" id="ARBA00022729"/>
    </source>
</evidence>
<name>A0A8J2V7Z8_9FLAO</name>
<comment type="caution">
    <text evidence="11">The sequence shown here is derived from an EMBL/GenBank/DDBJ whole genome shotgun (WGS) entry which is preliminary data.</text>
</comment>
<dbReference type="Pfam" id="PF00082">
    <property type="entry name" value="Peptidase_S8"/>
    <property type="match status" value="1"/>
</dbReference>
<dbReference type="InterPro" id="IPR036852">
    <property type="entry name" value="Peptidase_S8/S53_dom_sf"/>
</dbReference>
<evidence type="ECO:0000313" key="11">
    <source>
        <dbReference type="EMBL" id="GGD85109.1"/>
    </source>
</evidence>
<evidence type="ECO:0000256" key="6">
    <source>
        <dbReference type="PROSITE-ProRule" id="PRU01240"/>
    </source>
</evidence>
<protein>
    <submittedName>
        <fullName evidence="11">Peptidase S8</fullName>
    </submittedName>
</protein>
<keyword evidence="2 6" id="KW-0645">Protease</keyword>
<dbReference type="InterPro" id="IPR017317">
    <property type="entry name" value="Pept_S8_subtilisin_bacteroid-2"/>
</dbReference>
<dbReference type="PROSITE" id="PS00136">
    <property type="entry name" value="SUBTILASE_ASP"/>
    <property type="match status" value="1"/>
</dbReference>
<dbReference type="InterPro" id="IPR023827">
    <property type="entry name" value="Peptidase_S8_Asp-AS"/>
</dbReference>
<evidence type="ECO:0000256" key="1">
    <source>
        <dbReference type="ARBA" id="ARBA00011073"/>
    </source>
</evidence>
<reference evidence="11" key="2">
    <citation type="submission" date="2020-09" db="EMBL/GenBank/DDBJ databases">
        <authorList>
            <person name="Sun Q."/>
            <person name="Zhou Y."/>
        </authorList>
    </citation>
    <scope>NUCLEOTIDE SEQUENCE</scope>
    <source>
        <strain evidence="11">CGMCC 1.12924</strain>
    </source>
</reference>
<dbReference type="Gene3D" id="3.40.50.200">
    <property type="entry name" value="Peptidase S8/S53 domain"/>
    <property type="match status" value="1"/>
</dbReference>
<evidence type="ECO:0000256" key="5">
    <source>
        <dbReference type="ARBA" id="ARBA00022825"/>
    </source>
</evidence>
<keyword evidence="5 6" id="KW-0720">Serine protease</keyword>
<dbReference type="CDD" id="cd07493">
    <property type="entry name" value="Peptidases_S8_9"/>
    <property type="match status" value="1"/>
</dbReference>
<dbReference type="PIRSF" id="PIRSF037903">
    <property type="entry name" value="Subtilisin_rel_GFO_2223"/>
    <property type="match status" value="1"/>
</dbReference>
<feature type="domain" description="Secretion system C-terminal sorting" evidence="10">
    <location>
        <begin position="462"/>
        <end position="530"/>
    </location>
</feature>
<evidence type="ECO:0000256" key="2">
    <source>
        <dbReference type="ARBA" id="ARBA00022670"/>
    </source>
</evidence>
<sequence>MKYTALFFTLLISQLFFAQVEDAWVFFTDKENVEQSIDNPLTILTQAAVDRKALHNIPVDERDVPVNEAYITQLKNQTGITVHAKSKWMNCAYVRGSQSQIENLLDLAFVQHIEYADKSLNFVSGTQPLEDKFALESTAKNFEYGLATNQIEMLSGDVLHTEGFTGEGMVIAVLDSGFEGVDTETGFAYIRDDNRILGVYDFVNRTTSYGSHTHGTRVLSTMGGLLENDFAGTAPDASYYLFITEDVSSETPVEEAYWVEALERADSLGVHVVNTSLGYREYDNPAYSHTYEDLDGQTTFGARGANHGFDKGLLLVTSAGNSGNGSFPWIGTPGDSPGMLTIGAVDENENAAGFSSQGPTVDGRVKPDIMAQGAPAYVINQDNEIVSNSGTSFSSPITAGLVACLWQARPEYNNDELMQLLRESAHLFNNPTDKMGYGIPNFETALETLLSTNAFVSNPFRIYPNPVTHTINLEFPDTITEARLGLYSTSGSLLFETTLNQNTNRIPVETLAAGVYLLKVQSASQVQTIKVLKE</sequence>
<dbReference type="Pfam" id="PF18962">
    <property type="entry name" value="Por_Secre_tail"/>
    <property type="match status" value="1"/>
</dbReference>
<dbReference type="NCBIfam" id="TIGR04183">
    <property type="entry name" value="Por_Secre_tail"/>
    <property type="match status" value="1"/>
</dbReference>